<keyword evidence="2" id="KW-0812">Transmembrane</keyword>
<protein>
    <submittedName>
        <fullName evidence="3">Uncharacterized protein</fullName>
    </submittedName>
</protein>
<feature type="transmembrane region" description="Helical" evidence="2">
    <location>
        <begin position="148"/>
        <end position="168"/>
    </location>
</feature>
<keyword evidence="4" id="KW-1185">Reference proteome</keyword>
<keyword evidence="2" id="KW-1133">Transmembrane helix</keyword>
<dbReference type="OrthoDB" id="7869470at2"/>
<dbReference type="Proteomes" id="UP000199152">
    <property type="component" value="Unassembled WGS sequence"/>
</dbReference>
<accession>A0A1I4JBI8</accession>
<reference evidence="3 4" key="1">
    <citation type="submission" date="2016-10" db="EMBL/GenBank/DDBJ databases">
        <authorList>
            <person name="de Groot N.N."/>
        </authorList>
    </citation>
    <scope>NUCLEOTIDE SEQUENCE [LARGE SCALE GENOMIC DNA]</scope>
    <source>
        <strain evidence="3 4">DSM 45317</strain>
    </source>
</reference>
<gene>
    <name evidence="3" type="ORF">SAMN04488085_114136</name>
</gene>
<feature type="transmembrane region" description="Helical" evidence="2">
    <location>
        <begin position="119"/>
        <end position="141"/>
    </location>
</feature>
<dbReference type="AlphaFoldDB" id="A0A1I4JBI8"/>
<name>A0A1I4JBI8_9ACTN</name>
<feature type="transmembrane region" description="Helical" evidence="2">
    <location>
        <begin position="180"/>
        <end position="201"/>
    </location>
</feature>
<evidence type="ECO:0000256" key="1">
    <source>
        <dbReference type="SAM" id="MobiDB-lite"/>
    </source>
</evidence>
<feature type="region of interest" description="Disordered" evidence="1">
    <location>
        <begin position="1"/>
        <end position="59"/>
    </location>
</feature>
<feature type="transmembrane region" description="Helical" evidence="2">
    <location>
        <begin position="70"/>
        <end position="88"/>
    </location>
</feature>
<dbReference type="InParanoid" id="A0A1I4JBI8"/>
<evidence type="ECO:0000313" key="4">
    <source>
        <dbReference type="Proteomes" id="UP000199152"/>
    </source>
</evidence>
<evidence type="ECO:0000313" key="3">
    <source>
        <dbReference type="EMBL" id="SFL63925.1"/>
    </source>
</evidence>
<sequence length="215" mass="22047">MVEPVGARGRTASAEGSTAAHRPLPRRPTVMTGNVAQELPPPRPALTSDLAPPVGRSDGARPGPVRATAALWWAGCLAALVGLVAALVDYADLDARLTATATAEDPSAPAELLADGVRATIAVVAGGVALLVVVSLVWVALLLRRRSWARWALLATLLPTLLVLDVAQSVVAGDADLDRIALVVAAGLLAVALLPLLAGSARDWFHPAQSRPLSG</sequence>
<organism evidence="3 4">
    <name type="scientific">Geodermatophilus ruber</name>
    <dbReference type="NCBI Taxonomy" id="504800"/>
    <lineage>
        <taxon>Bacteria</taxon>
        <taxon>Bacillati</taxon>
        <taxon>Actinomycetota</taxon>
        <taxon>Actinomycetes</taxon>
        <taxon>Geodermatophilales</taxon>
        <taxon>Geodermatophilaceae</taxon>
        <taxon>Geodermatophilus</taxon>
    </lineage>
</organism>
<keyword evidence="2" id="KW-0472">Membrane</keyword>
<dbReference type="EMBL" id="FOSW01000014">
    <property type="protein sequence ID" value="SFL63925.1"/>
    <property type="molecule type" value="Genomic_DNA"/>
</dbReference>
<proteinExistence type="predicted"/>
<evidence type="ECO:0000256" key="2">
    <source>
        <dbReference type="SAM" id="Phobius"/>
    </source>
</evidence>